<organism evidence="1 2">
    <name type="scientific">Burkholderia cepacia</name>
    <name type="common">Pseudomonas cepacia</name>
    <dbReference type="NCBI Taxonomy" id="292"/>
    <lineage>
        <taxon>Bacteria</taxon>
        <taxon>Pseudomonadati</taxon>
        <taxon>Pseudomonadota</taxon>
        <taxon>Betaproteobacteria</taxon>
        <taxon>Burkholderiales</taxon>
        <taxon>Burkholderiaceae</taxon>
        <taxon>Burkholderia</taxon>
        <taxon>Burkholderia cepacia complex</taxon>
    </lineage>
</organism>
<protein>
    <submittedName>
        <fullName evidence="1">Uncharacterized protein</fullName>
    </submittedName>
</protein>
<reference evidence="1 2" key="1">
    <citation type="submission" date="2018-06" db="EMBL/GenBank/DDBJ databases">
        <title>Towards the identification of Burkholderia cepacia strain which caused fatal septicemia.</title>
        <authorList>
            <person name="Bui L.A.T."/>
            <person name="Zakharova I.B."/>
            <person name="Shpak I.M."/>
            <person name="Teteryatnikova N."/>
            <person name="Ustinov D.V."/>
            <person name="Kuzyutina Y.A."/>
            <person name="Nguyen H.N."/>
            <person name="Antonov A.S."/>
            <person name="Avdyusheva E.F."/>
            <person name="Victorov D.V."/>
        </authorList>
    </citation>
    <scope>NUCLEOTIDE SEQUENCE [LARGE SCALE GENOMIC DNA]</scope>
    <source>
        <strain evidence="1 2">PT02</strain>
    </source>
</reference>
<name>A0AAQ0JH08_BURCE</name>
<dbReference type="EMBL" id="QLUZ01000021">
    <property type="protein sequence ID" value="RAQ03832.1"/>
    <property type="molecule type" value="Genomic_DNA"/>
</dbReference>
<sequence>MAWPRSRCARCDGGRGGWSGRGAGPFRRGGRWSSISGRRRARARARVRARAADRCRQPLVRCCPPFGLPIVRGRARAATAAARPRSPAIHRHSPPFDTLVRWSKRIRPTGPTCQKTACLHFPRQIAALKHLHTIDPKRTIRRQA</sequence>
<evidence type="ECO:0000313" key="1">
    <source>
        <dbReference type="EMBL" id="RAQ03832.1"/>
    </source>
</evidence>
<proteinExistence type="predicted"/>
<gene>
    <name evidence="1" type="ORF">DPR02_28585</name>
</gene>
<dbReference type="AlphaFoldDB" id="A0AAQ0JH08"/>
<dbReference type="Proteomes" id="UP000248899">
    <property type="component" value="Unassembled WGS sequence"/>
</dbReference>
<comment type="caution">
    <text evidence="1">The sequence shown here is derived from an EMBL/GenBank/DDBJ whole genome shotgun (WGS) entry which is preliminary data.</text>
</comment>
<evidence type="ECO:0000313" key="2">
    <source>
        <dbReference type="Proteomes" id="UP000248899"/>
    </source>
</evidence>
<accession>A0AAQ0JH08</accession>